<evidence type="ECO:0000313" key="2">
    <source>
        <dbReference type="Proteomes" id="UP001281147"/>
    </source>
</evidence>
<dbReference type="EMBL" id="JAUTXU010000201">
    <property type="protein sequence ID" value="KAK3699114.1"/>
    <property type="molecule type" value="Genomic_DNA"/>
</dbReference>
<accession>A0ACC3MM90</accession>
<dbReference type="Proteomes" id="UP001281147">
    <property type="component" value="Unassembled WGS sequence"/>
</dbReference>
<reference evidence="1" key="1">
    <citation type="submission" date="2023-07" db="EMBL/GenBank/DDBJ databases">
        <title>Black Yeasts Isolated from many extreme environments.</title>
        <authorList>
            <person name="Coleine C."/>
            <person name="Stajich J.E."/>
            <person name="Selbmann L."/>
        </authorList>
    </citation>
    <scope>NUCLEOTIDE SEQUENCE</scope>
    <source>
        <strain evidence="1">CCFEE 5714</strain>
    </source>
</reference>
<comment type="caution">
    <text evidence="1">The sequence shown here is derived from an EMBL/GenBank/DDBJ whole genome shotgun (WGS) entry which is preliminary data.</text>
</comment>
<gene>
    <name evidence="1" type="ORF">LTR37_016588</name>
</gene>
<proteinExistence type="predicted"/>
<sequence>MVGSLKQQPSPMCTHVKSISHLTDSPTPLTILNVSGQTEMAGSEAAQQQQSRLMTLPSELRNRVYDYVFAKGDREVRKRQCFRLYSTPNFLALLHTCRRIHNEAMAIPYHSNYIHCTDTNTLFDCMTDLRDEKMNAITRVTVAPEYSTSVADLCKLLKMLRVVSFVKNLRTEASMWSLPDMSNHSKCAILAAIRCLKGLHSLDAVVVDSRFSSSREEYYPGDSKTAETDTVCSEPVAKAYKVADEWKAAAILIDGSGPL</sequence>
<evidence type="ECO:0000313" key="1">
    <source>
        <dbReference type="EMBL" id="KAK3699114.1"/>
    </source>
</evidence>
<protein>
    <submittedName>
        <fullName evidence="1">Uncharacterized protein</fullName>
    </submittedName>
</protein>
<organism evidence="1 2">
    <name type="scientific">Vermiconidia calcicola</name>
    <dbReference type="NCBI Taxonomy" id="1690605"/>
    <lineage>
        <taxon>Eukaryota</taxon>
        <taxon>Fungi</taxon>
        <taxon>Dikarya</taxon>
        <taxon>Ascomycota</taxon>
        <taxon>Pezizomycotina</taxon>
        <taxon>Dothideomycetes</taxon>
        <taxon>Dothideomycetidae</taxon>
        <taxon>Mycosphaerellales</taxon>
        <taxon>Extremaceae</taxon>
        <taxon>Vermiconidia</taxon>
    </lineage>
</organism>
<name>A0ACC3MM90_9PEZI</name>
<keyword evidence="2" id="KW-1185">Reference proteome</keyword>